<feature type="region of interest" description="Disordered" evidence="1">
    <location>
        <begin position="307"/>
        <end position="453"/>
    </location>
</feature>
<feature type="compositionally biased region" description="Polar residues" evidence="1">
    <location>
        <begin position="619"/>
        <end position="630"/>
    </location>
</feature>
<comment type="caution">
    <text evidence="3">The sequence shown here is derived from an EMBL/GenBank/DDBJ whole genome shotgun (WGS) entry which is preliminary data.</text>
</comment>
<feature type="compositionally biased region" description="Polar residues" evidence="1">
    <location>
        <begin position="383"/>
        <end position="397"/>
    </location>
</feature>
<feature type="compositionally biased region" description="Basic and acidic residues" evidence="1">
    <location>
        <begin position="740"/>
        <end position="753"/>
    </location>
</feature>
<dbReference type="PANTHER" id="PTHR10555">
    <property type="entry name" value="SORTING NEXIN"/>
    <property type="match status" value="1"/>
</dbReference>
<dbReference type="PROSITE" id="PS50195">
    <property type="entry name" value="PX"/>
    <property type="match status" value="1"/>
</dbReference>
<feature type="region of interest" description="Disordered" evidence="1">
    <location>
        <begin position="787"/>
        <end position="826"/>
    </location>
</feature>
<organism evidence="3 4">
    <name type="scientific">Mortierella alpina</name>
    <name type="common">Oleaginous fungus</name>
    <name type="synonym">Mortierella renispora</name>
    <dbReference type="NCBI Taxonomy" id="64518"/>
    <lineage>
        <taxon>Eukaryota</taxon>
        <taxon>Fungi</taxon>
        <taxon>Fungi incertae sedis</taxon>
        <taxon>Mucoromycota</taxon>
        <taxon>Mortierellomycotina</taxon>
        <taxon>Mortierellomycetes</taxon>
        <taxon>Mortierellales</taxon>
        <taxon>Mortierellaceae</taxon>
        <taxon>Mortierella</taxon>
    </lineage>
</organism>
<dbReference type="EMBL" id="JAIFTL010000091">
    <property type="protein sequence ID" value="KAG9323689.1"/>
    <property type="molecule type" value="Genomic_DNA"/>
</dbReference>
<feature type="region of interest" description="Disordered" evidence="1">
    <location>
        <begin position="179"/>
        <end position="198"/>
    </location>
</feature>
<evidence type="ECO:0000313" key="3">
    <source>
        <dbReference type="EMBL" id="KAG9323689.1"/>
    </source>
</evidence>
<name>A0A9P8A4A4_MORAP</name>
<dbReference type="GO" id="GO:0005768">
    <property type="term" value="C:endosome"/>
    <property type="evidence" value="ECO:0007669"/>
    <property type="project" value="TreeGrafter"/>
</dbReference>
<dbReference type="SUPFAM" id="SSF64268">
    <property type="entry name" value="PX domain"/>
    <property type="match status" value="1"/>
</dbReference>
<feature type="compositionally biased region" description="Basic residues" evidence="1">
    <location>
        <begin position="514"/>
        <end position="535"/>
    </location>
</feature>
<gene>
    <name evidence="3" type="ORF">KVV02_008107</name>
</gene>
<dbReference type="AlphaFoldDB" id="A0A9P8A4A4"/>
<feature type="region of interest" description="Disordered" evidence="1">
    <location>
        <begin position="563"/>
        <end position="646"/>
    </location>
</feature>
<feature type="region of interest" description="Disordered" evidence="1">
    <location>
        <begin position="231"/>
        <end position="295"/>
    </location>
</feature>
<feature type="region of interest" description="Disordered" evidence="1">
    <location>
        <begin position="682"/>
        <end position="704"/>
    </location>
</feature>
<feature type="compositionally biased region" description="Low complexity" evidence="1">
    <location>
        <begin position="281"/>
        <end position="291"/>
    </location>
</feature>
<feature type="region of interest" description="Disordered" evidence="1">
    <location>
        <begin position="848"/>
        <end position="889"/>
    </location>
</feature>
<evidence type="ECO:0000313" key="4">
    <source>
        <dbReference type="Proteomes" id="UP000717515"/>
    </source>
</evidence>
<protein>
    <recommendedName>
        <fullName evidence="2">PX domain-containing protein</fullName>
    </recommendedName>
</protein>
<dbReference type="Proteomes" id="UP000717515">
    <property type="component" value="Unassembled WGS sequence"/>
</dbReference>
<feature type="domain" description="PX" evidence="2">
    <location>
        <begin position="791"/>
        <end position="983"/>
    </location>
</feature>
<dbReference type="PANTHER" id="PTHR10555:SF170">
    <property type="entry name" value="FI18122P1"/>
    <property type="match status" value="1"/>
</dbReference>
<evidence type="ECO:0000259" key="2">
    <source>
        <dbReference type="PROSITE" id="PS50195"/>
    </source>
</evidence>
<reference evidence="3" key="1">
    <citation type="submission" date="2021-07" db="EMBL/GenBank/DDBJ databases">
        <title>Draft genome of Mortierella alpina, strain LL118, isolated from an aspen leaf litter sample.</title>
        <authorList>
            <person name="Yang S."/>
            <person name="Vinatzer B.A."/>
        </authorList>
    </citation>
    <scope>NUCLEOTIDE SEQUENCE</scope>
    <source>
        <strain evidence="3">LL118</strain>
    </source>
</reference>
<dbReference type="GO" id="GO:0035091">
    <property type="term" value="F:phosphatidylinositol binding"/>
    <property type="evidence" value="ECO:0007669"/>
    <property type="project" value="InterPro"/>
</dbReference>
<dbReference type="Gene3D" id="3.30.1520.10">
    <property type="entry name" value="Phox-like domain"/>
    <property type="match status" value="1"/>
</dbReference>
<feature type="compositionally biased region" description="Low complexity" evidence="1">
    <location>
        <begin position="795"/>
        <end position="816"/>
    </location>
</feature>
<dbReference type="InterPro" id="IPR036871">
    <property type="entry name" value="PX_dom_sf"/>
</dbReference>
<dbReference type="InterPro" id="IPR001683">
    <property type="entry name" value="PX_dom"/>
</dbReference>
<feature type="compositionally biased region" description="Basic and acidic residues" evidence="1">
    <location>
        <begin position="475"/>
        <end position="491"/>
    </location>
</feature>
<feature type="compositionally biased region" description="Polar residues" evidence="1">
    <location>
        <begin position="361"/>
        <end position="374"/>
    </location>
</feature>
<dbReference type="Pfam" id="PF00787">
    <property type="entry name" value="PX"/>
    <property type="match status" value="1"/>
</dbReference>
<evidence type="ECO:0000256" key="1">
    <source>
        <dbReference type="SAM" id="MobiDB-lite"/>
    </source>
</evidence>
<feature type="region of interest" description="Disordered" evidence="1">
    <location>
        <begin position="720"/>
        <end position="763"/>
    </location>
</feature>
<feature type="region of interest" description="Disordered" evidence="1">
    <location>
        <begin position="65"/>
        <end position="94"/>
    </location>
</feature>
<accession>A0A9P8A4A4</accession>
<feature type="compositionally biased region" description="Polar residues" evidence="1">
    <location>
        <begin position="319"/>
        <end position="328"/>
    </location>
</feature>
<proteinExistence type="predicted"/>
<feature type="region of interest" description="Disordered" evidence="1">
    <location>
        <begin position="471"/>
        <end position="549"/>
    </location>
</feature>
<feature type="compositionally biased region" description="Low complexity" evidence="1">
    <location>
        <begin position="583"/>
        <end position="618"/>
    </location>
</feature>
<dbReference type="SMART" id="SM00312">
    <property type="entry name" value="PX"/>
    <property type="match status" value="1"/>
</dbReference>
<sequence length="983" mass="106417">MVLNGLRRKVLQEIELLQGALDHVEDIDDEDETRILREPMDALQVHIKEALQIASCADKAALAHGTREREDPGSSRTSVEAQRPSAVPIGFPSKPTLGAMAPGTPPLPGSVHRHPLGLFSTSPKFTAHTPFSGSGRATASRLSTTMSLDETLSESPLAAPIPIRTSKPAFSMEQPKTSTLTAVGDGPLSIATTPPKIKPSAKAVRTDTSLDSATRSPSLSTVASFSTAITSPLDVPVPSPPRKKNAAPVVSQLSENKKDVVKPQPVMNASQRRRVPRGLFSSVSTSTSEPSRLLVNSESVLNPSVAASITPEMPEEVNRNSSSTSNVLKGTGETLAEPEELPPGEQSARSSLQWSRAHVSEGSSAQSIVSQPQSPRVHDSEVSENSFYSPSTSTSGLKSPDPASPGLQRSQPKPSPIRTRKQDDHDEELSQLAKDLERAMNPTPTDAVPQPYFLQGKGLLQRIPSQVSMDDGLLDEDRTDHLSEDSDRNEAHGWQGEEEAVPGLTRNNSGSSLRRQRSGRRRFRISRSRSRNRSRGRQENNRNSKPALTPIEIGYPCVLTSSEWPFDKSPPQEHHQQQHHQLQHNTSSSTSSRSRFTSPPTTSMSASRLLSQQLQRQQHPATVTHSSRSAPSLLAHQPQPRSSVVPHLPFAESVTIGNPVRVGRGINSFTVYSITLTLCDPAKAKVTPPPTRNRSREVASRSGPLGRDALLDLHAGHAAAESSLAHSGGQVQEEATNEAAGRDREHHGRDRRLPPVINKPPVLMTRSMSFPDLGDYSAERMLMEIGPMPGSGSVSSAAQHASEANSSSSLTTTTSQLPPPSSQRVIQVRKRYSDFVALRAQLVDAFKDPRRGTPTRGRQMAAVASPSSLTPRVSPYNSQPIHPSRDSYDDDDYDADGYMNGGMEAQPSSGALSTSLMSGAVCDSGSGMIRGMPKLPPKKVVGKFRPAFVEKRRRELEYFLEWVVAHPVMGDCPVVVHWFLGQT</sequence>
<feature type="compositionally biased region" description="Polar residues" evidence="1">
    <location>
        <begin position="865"/>
        <end position="881"/>
    </location>
</feature>